<dbReference type="InterPro" id="IPR035965">
    <property type="entry name" value="PAS-like_dom_sf"/>
</dbReference>
<feature type="region of interest" description="Disordered" evidence="7">
    <location>
        <begin position="835"/>
        <end position="885"/>
    </location>
</feature>
<feature type="region of interest" description="Disordered" evidence="7">
    <location>
        <begin position="1265"/>
        <end position="1307"/>
    </location>
</feature>
<evidence type="ECO:0000256" key="2">
    <source>
        <dbReference type="ARBA" id="ARBA00012438"/>
    </source>
</evidence>
<dbReference type="InterPro" id="IPR000014">
    <property type="entry name" value="PAS"/>
</dbReference>
<feature type="region of interest" description="Disordered" evidence="7">
    <location>
        <begin position="1709"/>
        <end position="1819"/>
    </location>
</feature>
<dbReference type="Gene3D" id="1.10.287.130">
    <property type="match status" value="1"/>
</dbReference>
<dbReference type="InterPro" id="IPR011006">
    <property type="entry name" value="CheY-like_superfamily"/>
</dbReference>
<dbReference type="EMBL" id="JAFJYH010000270">
    <property type="protein sequence ID" value="KAG4414329.1"/>
    <property type="molecule type" value="Genomic_DNA"/>
</dbReference>
<feature type="compositionally biased region" description="Polar residues" evidence="7">
    <location>
        <begin position="838"/>
        <end position="875"/>
    </location>
</feature>
<evidence type="ECO:0000256" key="5">
    <source>
        <dbReference type="ARBA" id="ARBA00022777"/>
    </source>
</evidence>
<dbReference type="Pfam" id="PF08447">
    <property type="entry name" value="PAS_3"/>
    <property type="match status" value="1"/>
</dbReference>
<feature type="region of interest" description="Disordered" evidence="7">
    <location>
        <begin position="1037"/>
        <end position="1066"/>
    </location>
</feature>
<evidence type="ECO:0000256" key="3">
    <source>
        <dbReference type="ARBA" id="ARBA00022553"/>
    </source>
</evidence>
<dbReference type="PROSITE" id="PS50112">
    <property type="entry name" value="PAS"/>
    <property type="match status" value="1"/>
</dbReference>
<protein>
    <recommendedName>
        <fullName evidence="2">histidine kinase</fullName>
        <ecNumber evidence="2">2.7.13.3</ecNumber>
    </recommendedName>
</protein>
<comment type="catalytic activity">
    <reaction evidence="1">
        <text>ATP + protein L-histidine = ADP + protein N-phospho-L-histidine.</text>
        <dbReference type="EC" id="2.7.13.3"/>
    </reaction>
</comment>
<feature type="compositionally biased region" description="Basic and acidic residues" evidence="7">
    <location>
        <begin position="97"/>
        <end position="118"/>
    </location>
</feature>
<dbReference type="SMART" id="SM00086">
    <property type="entry name" value="PAC"/>
    <property type="match status" value="2"/>
</dbReference>
<keyword evidence="13" id="KW-1185">Reference proteome</keyword>
<feature type="region of interest" description="Disordered" evidence="7">
    <location>
        <begin position="1648"/>
        <end position="1680"/>
    </location>
</feature>
<dbReference type="InterPro" id="IPR005467">
    <property type="entry name" value="His_kinase_dom"/>
</dbReference>
<sequence length="2139" mass="233584">MPPSKPKSPLDKPSSSHSRRPSNTRRSSSEKSATKSSKHGIKPTSSSSKTKDPMSDQAPGAKAPSHPDASDTERETVGSSDSPRSQNFEGPQSSRGDIPHLDAEDAGTSKERKSEGRHGGSQIPQNTSQEEVERLRAAMNAQLQLTQHRERLAKQLGSREEKGGVGTFTPTGRARVSPIHEETMSPSLEAAFETPLSAGPETTSTESVRTIRGGMTPGLGAARTPSYPFPPMRTPGQLSFSGHRPFTALSPTVNPSNYAGGSFDSGMQDRVLSGSVTPASTMRFQPQGASESQEDLNFETPNLYDLSLLLSSEPGLDAWWTTVVQIMRTMYQAHRVTLSVPADTTDIENVPWGQKATFNVMEEDELSLTYLPRGSSLVPSSVDTNDTSNSEDTNPTEEPAGTSLQPQRASLRPGLLSRHSFTAYEETKRDPTSTSEVSRAAVSRPSPLIRAKSYLSARQDMPPRTATLQNAELSLQSLRDHMAFEDAKQPSEEWETRVNADREVKGRIFSVLQALDYEAEPLIDNKGVLRVVERGKVIALTRDYPYVEATKDEKSGSSKSSSSPSMKSKESPNDKKSSKSPDVGSRISSFFGGRTRRTSRGARSSSDKGKMSGSRNVENDEPQSVPKYEEYEQAPPSPWAQSPAPSPAVRVETSENPFFSGAPIDEETFNPRATAQDYSEMPQPETIGLDRSWTVLHIPLIHPLLSKPVQSFRLDAAAMESRTAKGKAADSLLRDLGDENVKTREEIKGKQTPIAILSILSPVIPYPSTLRHSLEHLAPHLATSFSLCRHFSNLETEIAGLSRKRPQTTGFGAVAGGQADDRLRAAHPAYSPAEDISMQHSAGGSITSPSDYSGVSRSTAGSPSGTPSWDPSSVGLSMDKRSSGGSPNYIAGESYFSSRARPGVSRVETGSASSITGARRTSKEAPSPAETRSQKPSRTSEEKSRDSETATLDNSDDDGKEKLTSPDESSTTSTPRQESRTRPSETENREVSPSRQGTDTQLSPRRLAMRTASNQGTGKPERQHTQLHSYGADFGATFQSLPTPSGKGPTIVKPPSRSGSVSNPPDYMPPPSDRVKGIMLDSLPLHIFIALPPTGEMVWVNSRYLTYRGQSVKDLHEDPWASIHPEEREEYLKAWSHAIRTGEQFSMQVRLRRFDGTYRWFYTRAVGLRDSRGVIVQWYGTHMDIHDQHIAEVKAARQEEIEASEAKHRQLANLIPQIIFSATEDQGVTFANQQWLSYTGQDFDRSLGLGFMDYVHPEDLARCHVPIIHPPTPDESGPKMPAEPSRNPSQSSSGGKSSIHSNVSSAPTERTIKGVYQALSRTNSSSSGSTYELPSADFSELMKAGVIKIEIDGNGRTSYSTEVRLRSKSGEYRWHLVRCVEVDNINLGSGDGSWFGACADINDHKLLEMKLKEAMDSKGKFLSNMSHEIRTPLIGISGMISFLQDTPLNEEQIDYCNTIASSAEGLLNIINDILDLAKADAGMMKLSHDWFHTRSLVEEVNEMISTIAITKHLEVNYVVDIDVPEMVKGDRFRIRQVLLNVIGNAIKFTTIGEVFSRCRVVKDAEELQDNEVMLEFSVIDTGRGFTQEEAELIFKPFSQIDASSTRTQGGTGLGLVISRQLVELHGGQMEGTAVPGKGSTFTFTAKFHLPTEDDHPDPSTTPALSTVPSTPSARASLKSQISYETTARAIRQAGGNPILAGRLIQSPLEEGQSPRTESSGTGTDPVPSSGSSNPSLHSTRSPTTQRSSSSSTNQSLAHFGEAARSNAPDPSNMKLELPERTSSGAGDTPSSSQGTTPTPATLLAAEDIPRKGSGTPDIKHFRPPMYSILLICPQTHSREATTQHIEMTLPKDVPHKITGLASVEEAQAMIGGDDPVIFTHIVLNLGSPEDIITLIDQIVRSATLPNTTIVVLSDPVQRQEVTRNTGNDYDNLIEDGRLTFIYKPVKPSRFAVIFDPDKERDLSTDRNRFSAQQQVANARQNYLDIGKRLGNKGYRVLLVEDNATNQKVLMKYLSKVGIAVDLALDGVECTDQVFAKPHSFYSLILCDLHMPNKDGYQACREIRRWEKQEKHSRMPIIALSANVMADVLDKCIEAGFSNYITKPVDFKALSALMGDLLDPVTPAETRKSSSTKTTSTTTT</sequence>
<feature type="compositionally biased region" description="Polar residues" evidence="7">
    <location>
        <begin position="77"/>
        <end position="95"/>
    </location>
</feature>
<evidence type="ECO:0000259" key="10">
    <source>
        <dbReference type="PROSITE" id="PS50112"/>
    </source>
</evidence>
<feature type="compositionally biased region" description="Basic and acidic residues" evidence="7">
    <location>
        <begin position="938"/>
        <end position="948"/>
    </location>
</feature>
<accession>A0A8H7W825</accession>
<dbReference type="Gene3D" id="3.40.50.2300">
    <property type="match status" value="1"/>
</dbReference>
<proteinExistence type="predicted"/>
<feature type="region of interest" description="Disordered" evidence="7">
    <location>
        <begin position="899"/>
        <end position="1006"/>
    </location>
</feature>
<dbReference type="SUPFAM" id="SSF47384">
    <property type="entry name" value="Homodimeric domain of signal transducing histidine kinase"/>
    <property type="match status" value="1"/>
</dbReference>
<dbReference type="InterPro" id="IPR001610">
    <property type="entry name" value="PAC"/>
</dbReference>
<dbReference type="Gene3D" id="3.30.450.20">
    <property type="entry name" value="PAS domain"/>
    <property type="match status" value="2"/>
</dbReference>
<feature type="compositionally biased region" description="Basic and acidic residues" evidence="7">
    <location>
        <begin position="977"/>
        <end position="992"/>
    </location>
</feature>
<feature type="compositionally biased region" description="Low complexity" evidence="7">
    <location>
        <begin position="1725"/>
        <end position="1755"/>
    </location>
</feature>
<evidence type="ECO:0000259" key="9">
    <source>
        <dbReference type="PROSITE" id="PS50110"/>
    </source>
</evidence>
<keyword evidence="4" id="KW-0808">Transferase</keyword>
<dbReference type="SUPFAM" id="SSF52172">
    <property type="entry name" value="CheY-like"/>
    <property type="match status" value="1"/>
</dbReference>
<feature type="compositionally biased region" description="Low complexity" evidence="7">
    <location>
        <begin position="966"/>
        <end position="975"/>
    </location>
</feature>
<evidence type="ECO:0000313" key="13">
    <source>
        <dbReference type="Proteomes" id="UP000664132"/>
    </source>
</evidence>
<dbReference type="CDD" id="cd00130">
    <property type="entry name" value="PAS"/>
    <property type="match status" value="2"/>
</dbReference>
<feature type="domain" description="PAC" evidence="11">
    <location>
        <begin position="1145"/>
        <end position="1197"/>
    </location>
</feature>
<dbReference type="InterPro" id="IPR004358">
    <property type="entry name" value="Sig_transdc_His_kin-like_C"/>
</dbReference>
<name>A0A8H7W825_9HELO</name>
<dbReference type="Pfam" id="PF00512">
    <property type="entry name" value="HisKA"/>
    <property type="match status" value="1"/>
</dbReference>
<evidence type="ECO:0000256" key="4">
    <source>
        <dbReference type="ARBA" id="ARBA00022679"/>
    </source>
</evidence>
<dbReference type="CDD" id="cd16922">
    <property type="entry name" value="HATPase_EvgS-ArcB-TorS-like"/>
    <property type="match status" value="1"/>
</dbReference>
<dbReference type="Pfam" id="PF00072">
    <property type="entry name" value="Response_reg"/>
    <property type="match status" value="1"/>
</dbReference>
<feature type="compositionally biased region" description="Low complexity" evidence="7">
    <location>
        <begin position="1285"/>
        <end position="1305"/>
    </location>
</feature>
<dbReference type="CDD" id="cd17546">
    <property type="entry name" value="REC_hyHK_CKI1_RcsC-like"/>
    <property type="match status" value="1"/>
</dbReference>
<reference evidence="12" key="1">
    <citation type="submission" date="2021-02" db="EMBL/GenBank/DDBJ databases">
        <title>Genome sequence Cadophora malorum strain M34.</title>
        <authorList>
            <person name="Stefanovic E."/>
            <person name="Vu D."/>
            <person name="Scully C."/>
            <person name="Dijksterhuis J."/>
            <person name="Roader J."/>
            <person name="Houbraken J."/>
        </authorList>
    </citation>
    <scope>NUCLEOTIDE SEQUENCE</scope>
    <source>
        <strain evidence="12">M34</strain>
    </source>
</reference>
<keyword evidence="3 6" id="KW-0597">Phosphoprotein</keyword>
<dbReference type="SMART" id="SM00388">
    <property type="entry name" value="HisKA"/>
    <property type="match status" value="1"/>
</dbReference>
<dbReference type="EC" id="2.7.13.3" evidence="2"/>
<dbReference type="InterPro" id="IPR000700">
    <property type="entry name" value="PAS-assoc_C"/>
</dbReference>
<dbReference type="FunFam" id="3.40.50.2300:FF:000158">
    <property type="entry name" value="Sensor histidine kinase/response regulator"/>
    <property type="match status" value="1"/>
</dbReference>
<dbReference type="PROSITE" id="PS50109">
    <property type="entry name" value="HIS_KIN"/>
    <property type="match status" value="1"/>
</dbReference>
<dbReference type="GO" id="GO:0009927">
    <property type="term" value="F:histidine phosphotransfer kinase activity"/>
    <property type="evidence" value="ECO:0007669"/>
    <property type="project" value="TreeGrafter"/>
</dbReference>
<dbReference type="InterPro" id="IPR036097">
    <property type="entry name" value="HisK_dim/P_sf"/>
</dbReference>
<dbReference type="SMART" id="SM00091">
    <property type="entry name" value="PAS"/>
    <property type="match status" value="2"/>
</dbReference>
<gene>
    <name evidence="12" type="ORF">IFR04_012536</name>
</gene>
<dbReference type="Proteomes" id="UP000664132">
    <property type="component" value="Unassembled WGS sequence"/>
</dbReference>
<feature type="domain" description="PAS" evidence="10">
    <location>
        <begin position="1204"/>
        <end position="1259"/>
    </location>
</feature>
<comment type="caution">
    <text evidence="12">The sequence shown here is derived from an EMBL/GenBank/DDBJ whole genome shotgun (WGS) entry which is preliminary data.</text>
</comment>
<dbReference type="GO" id="GO:0005886">
    <property type="term" value="C:plasma membrane"/>
    <property type="evidence" value="ECO:0007669"/>
    <property type="project" value="TreeGrafter"/>
</dbReference>
<evidence type="ECO:0000256" key="7">
    <source>
        <dbReference type="SAM" id="MobiDB-lite"/>
    </source>
</evidence>
<dbReference type="SMART" id="SM00448">
    <property type="entry name" value="REC"/>
    <property type="match status" value="1"/>
</dbReference>
<dbReference type="Gene3D" id="3.30.565.10">
    <property type="entry name" value="Histidine kinase-like ATPase, C-terminal domain"/>
    <property type="match status" value="1"/>
</dbReference>
<dbReference type="InterPro" id="IPR003594">
    <property type="entry name" value="HATPase_dom"/>
</dbReference>
<keyword evidence="5" id="KW-0418">Kinase</keyword>
<dbReference type="PROSITE" id="PS50113">
    <property type="entry name" value="PAC"/>
    <property type="match status" value="1"/>
</dbReference>
<dbReference type="PANTHER" id="PTHR43047:SF74">
    <property type="entry name" value="HISTIDINE KINASE-RELATED"/>
    <property type="match status" value="1"/>
</dbReference>
<feature type="region of interest" description="Disordered" evidence="7">
    <location>
        <begin position="550"/>
        <end position="651"/>
    </location>
</feature>
<feature type="domain" description="Histidine kinase" evidence="8">
    <location>
        <begin position="1424"/>
        <end position="1649"/>
    </location>
</feature>
<feature type="compositionally biased region" description="Polar residues" evidence="7">
    <location>
        <begin position="1713"/>
        <end position="1722"/>
    </location>
</feature>
<evidence type="ECO:0000313" key="12">
    <source>
        <dbReference type="EMBL" id="KAG4414329.1"/>
    </source>
</evidence>
<dbReference type="SMART" id="SM00387">
    <property type="entry name" value="HATPase_c"/>
    <property type="match status" value="1"/>
</dbReference>
<dbReference type="OrthoDB" id="303614at2759"/>
<feature type="compositionally biased region" description="Low complexity" evidence="7">
    <location>
        <begin position="557"/>
        <end position="566"/>
    </location>
</feature>
<feature type="region of interest" description="Disordered" evidence="7">
    <location>
        <begin position="371"/>
        <end position="443"/>
    </location>
</feature>
<dbReference type="SUPFAM" id="SSF55785">
    <property type="entry name" value="PYP-like sensor domain (PAS domain)"/>
    <property type="match status" value="2"/>
</dbReference>
<dbReference type="Pfam" id="PF02518">
    <property type="entry name" value="HATPase_c"/>
    <property type="match status" value="1"/>
</dbReference>
<dbReference type="PRINTS" id="PR00344">
    <property type="entry name" value="BCTRLSENSOR"/>
</dbReference>
<feature type="compositionally biased region" description="Polar residues" evidence="7">
    <location>
        <begin position="1658"/>
        <end position="1680"/>
    </location>
</feature>
<feature type="compositionally biased region" description="Basic and acidic residues" evidence="7">
    <location>
        <begin position="567"/>
        <end position="579"/>
    </location>
</feature>
<evidence type="ECO:0000256" key="1">
    <source>
        <dbReference type="ARBA" id="ARBA00000085"/>
    </source>
</evidence>
<evidence type="ECO:0000259" key="11">
    <source>
        <dbReference type="PROSITE" id="PS50113"/>
    </source>
</evidence>
<dbReference type="InterPro" id="IPR013655">
    <property type="entry name" value="PAS_fold_3"/>
</dbReference>
<evidence type="ECO:0000256" key="6">
    <source>
        <dbReference type="PROSITE-ProRule" id="PRU00169"/>
    </source>
</evidence>
<feature type="domain" description="Response regulatory" evidence="9">
    <location>
        <begin position="1995"/>
        <end position="2117"/>
    </location>
</feature>
<feature type="modified residue" description="4-aspartylphosphate" evidence="6">
    <location>
        <position position="2047"/>
    </location>
</feature>
<feature type="compositionally biased region" description="Low complexity" evidence="7">
    <location>
        <begin position="1788"/>
        <end position="1805"/>
    </location>
</feature>
<organism evidence="12 13">
    <name type="scientific">Cadophora malorum</name>
    <dbReference type="NCBI Taxonomy" id="108018"/>
    <lineage>
        <taxon>Eukaryota</taxon>
        <taxon>Fungi</taxon>
        <taxon>Dikarya</taxon>
        <taxon>Ascomycota</taxon>
        <taxon>Pezizomycotina</taxon>
        <taxon>Leotiomycetes</taxon>
        <taxon>Helotiales</taxon>
        <taxon>Ploettnerulaceae</taxon>
        <taxon>Cadophora</taxon>
    </lineage>
</organism>
<dbReference type="InterPro" id="IPR003661">
    <property type="entry name" value="HisK_dim/P_dom"/>
</dbReference>
<feature type="region of interest" description="Disordered" evidence="7">
    <location>
        <begin position="1"/>
        <end position="133"/>
    </location>
</feature>
<dbReference type="PANTHER" id="PTHR43047">
    <property type="entry name" value="TWO-COMPONENT HISTIDINE PROTEIN KINASE"/>
    <property type="match status" value="1"/>
</dbReference>
<dbReference type="PROSITE" id="PS50110">
    <property type="entry name" value="RESPONSE_REGULATORY"/>
    <property type="match status" value="1"/>
</dbReference>
<dbReference type="InterPro" id="IPR001789">
    <property type="entry name" value="Sig_transdc_resp-reg_receiver"/>
</dbReference>
<dbReference type="FunFam" id="3.30.565.10:FF:000010">
    <property type="entry name" value="Sensor histidine kinase RcsC"/>
    <property type="match status" value="1"/>
</dbReference>
<dbReference type="NCBIfam" id="TIGR00229">
    <property type="entry name" value="sensory_box"/>
    <property type="match status" value="1"/>
</dbReference>
<feature type="compositionally biased region" description="Polar residues" evidence="7">
    <location>
        <begin position="993"/>
        <end position="1003"/>
    </location>
</feature>
<feature type="compositionally biased region" description="Polar residues" evidence="7">
    <location>
        <begin position="377"/>
        <end position="393"/>
    </location>
</feature>
<dbReference type="InterPro" id="IPR036890">
    <property type="entry name" value="HATPase_C_sf"/>
</dbReference>
<dbReference type="SUPFAM" id="SSF55874">
    <property type="entry name" value="ATPase domain of HSP90 chaperone/DNA topoisomerase II/histidine kinase"/>
    <property type="match status" value="1"/>
</dbReference>
<dbReference type="CDD" id="cd00082">
    <property type="entry name" value="HisKA"/>
    <property type="match status" value="1"/>
</dbReference>
<evidence type="ECO:0000259" key="8">
    <source>
        <dbReference type="PROSITE" id="PS50109"/>
    </source>
</evidence>
<dbReference type="GO" id="GO:0000155">
    <property type="term" value="F:phosphorelay sensor kinase activity"/>
    <property type="evidence" value="ECO:0007669"/>
    <property type="project" value="InterPro"/>
</dbReference>